<dbReference type="AlphaFoldDB" id="A0A0J7KD95"/>
<sequence length="101" mass="11445">MVSLSRRQIPVSNCKLKYPTGEEVNVKFKKAVFASFLSEFQDVFSEDVVAGNCGLVEHEINLSNSCAIKQTPRRIPISMREEVNKIIEEMKEQGILSLIEE</sequence>
<comment type="caution">
    <text evidence="1">The sequence shown here is derived from an EMBL/GenBank/DDBJ whole genome shotgun (WGS) entry which is preliminary data.</text>
</comment>
<accession>A0A0J7KD95</accession>
<organism evidence="1 2">
    <name type="scientific">Lasius niger</name>
    <name type="common">Black garden ant</name>
    <dbReference type="NCBI Taxonomy" id="67767"/>
    <lineage>
        <taxon>Eukaryota</taxon>
        <taxon>Metazoa</taxon>
        <taxon>Ecdysozoa</taxon>
        <taxon>Arthropoda</taxon>
        <taxon>Hexapoda</taxon>
        <taxon>Insecta</taxon>
        <taxon>Pterygota</taxon>
        <taxon>Neoptera</taxon>
        <taxon>Endopterygota</taxon>
        <taxon>Hymenoptera</taxon>
        <taxon>Apocrita</taxon>
        <taxon>Aculeata</taxon>
        <taxon>Formicoidea</taxon>
        <taxon>Formicidae</taxon>
        <taxon>Formicinae</taxon>
        <taxon>Lasius</taxon>
        <taxon>Lasius</taxon>
    </lineage>
</organism>
<dbReference type="Proteomes" id="UP000036403">
    <property type="component" value="Unassembled WGS sequence"/>
</dbReference>
<name>A0A0J7KD95_LASNI</name>
<dbReference type="OrthoDB" id="6157736at2759"/>
<gene>
    <name evidence="1" type="ORF">RF55_12391</name>
</gene>
<dbReference type="PaxDb" id="67767-A0A0J7KD95"/>
<evidence type="ECO:0000313" key="2">
    <source>
        <dbReference type="Proteomes" id="UP000036403"/>
    </source>
</evidence>
<evidence type="ECO:0000313" key="1">
    <source>
        <dbReference type="EMBL" id="KMQ88164.1"/>
    </source>
</evidence>
<protein>
    <submittedName>
        <fullName evidence="1">Retrovirus</fullName>
    </submittedName>
</protein>
<proteinExistence type="predicted"/>
<reference evidence="1 2" key="1">
    <citation type="submission" date="2015-04" db="EMBL/GenBank/DDBJ databases">
        <title>Lasius niger genome sequencing.</title>
        <authorList>
            <person name="Konorov E.A."/>
            <person name="Nikitin M.A."/>
            <person name="Kirill M.V."/>
            <person name="Chang P."/>
        </authorList>
    </citation>
    <scope>NUCLEOTIDE SEQUENCE [LARGE SCALE GENOMIC DNA]</scope>
    <source>
        <tissue evidence="1">Whole</tissue>
    </source>
</reference>
<keyword evidence="2" id="KW-1185">Reference proteome</keyword>
<dbReference type="EMBL" id="LBMM01009400">
    <property type="protein sequence ID" value="KMQ88164.1"/>
    <property type="molecule type" value="Genomic_DNA"/>
</dbReference>